<dbReference type="GO" id="GO:0019628">
    <property type="term" value="P:urate catabolic process"/>
    <property type="evidence" value="ECO:0007669"/>
    <property type="project" value="TreeGrafter"/>
</dbReference>
<keyword evidence="4" id="KW-0659">Purine metabolism</keyword>
<gene>
    <name evidence="9" type="ORF">Kpho01_16960</name>
</gene>
<organism evidence="9 10">
    <name type="scientific">Kitasatospora phosalacinea</name>
    <dbReference type="NCBI Taxonomy" id="2065"/>
    <lineage>
        <taxon>Bacteria</taxon>
        <taxon>Bacillati</taxon>
        <taxon>Actinomycetota</taxon>
        <taxon>Actinomycetes</taxon>
        <taxon>Kitasatosporales</taxon>
        <taxon>Streptomycetaceae</taxon>
        <taxon>Kitasatospora</taxon>
    </lineage>
</organism>
<feature type="region of interest" description="Disordered" evidence="7">
    <location>
        <begin position="83"/>
        <end position="102"/>
    </location>
</feature>
<dbReference type="InterPro" id="IPR018020">
    <property type="entry name" value="OHCU_decarboxylase"/>
</dbReference>
<dbReference type="Proteomes" id="UP001165143">
    <property type="component" value="Unassembled WGS sequence"/>
</dbReference>
<proteinExistence type="predicted"/>
<dbReference type="GO" id="GO:0051997">
    <property type="term" value="F:2-oxo-4-hydroxy-4-carboxy-5-ureidoimidazoline decarboxylase activity"/>
    <property type="evidence" value="ECO:0007669"/>
    <property type="project" value="UniProtKB-EC"/>
</dbReference>
<evidence type="ECO:0000256" key="3">
    <source>
        <dbReference type="ARBA" id="ARBA00012257"/>
    </source>
</evidence>
<comment type="catalytic activity">
    <reaction evidence="1">
        <text>5-hydroxy-2-oxo-4-ureido-2,5-dihydro-1H-imidazole-5-carboxylate + H(+) = (S)-allantoin + CO2</text>
        <dbReference type="Rhea" id="RHEA:26301"/>
        <dbReference type="ChEBI" id="CHEBI:15378"/>
        <dbReference type="ChEBI" id="CHEBI:15678"/>
        <dbReference type="ChEBI" id="CHEBI:16526"/>
        <dbReference type="ChEBI" id="CHEBI:58639"/>
        <dbReference type="EC" id="4.1.1.97"/>
    </reaction>
</comment>
<accession>A0A9W6UNM4</accession>
<dbReference type="InterPro" id="IPR036778">
    <property type="entry name" value="OHCU_decarboxylase_sf"/>
</dbReference>
<dbReference type="InterPro" id="IPR017595">
    <property type="entry name" value="OHCU_decarboxylase-2"/>
</dbReference>
<sequence>MTQPPPALPSPSARPSPSALAALSATGAAELGEILLEVCSSPAWAAAVAASRPWRDREELLTANAKAMAELSADDLRDAMAGHARIGTPKPGDAVSEREQAGVRGVDPSVLDELRTANAAYEAKFGHVFLICATGRTADGMLAALRERYPNDAATEAETVRGELRRINEIRINQLLDVPQ</sequence>
<evidence type="ECO:0000256" key="1">
    <source>
        <dbReference type="ARBA" id="ARBA00001163"/>
    </source>
</evidence>
<protein>
    <recommendedName>
        <fullName evidence="3">2-oxo-4-hydroxy-4-carboxy-5-ureidoimidazoline decarboxylase</fullName>
        <ecNumber evidence="3">4.1.1.97</ecNumber>
    </recommendedName>
</protein>
<evidence type="ECO:0000313" key="9">
    <source>
        <dbReference type="EMBL" id="GLW53685.1"/>
    </source>
</evidence>
<reference evidence="9" key="1">
    <citation type="submission" date="2023-02" db="EMBL/GenBank/DDBJ databases">
        <title>Kitasatospora phosalacinea NBRC 14362.</title>
        <authorList>
            <person name="Ichikawa N."/>
            <person name="Sato H."/>
            <person name="Tonouchi N."/>
        </authorList>
    </citation>
    <scope>NUCLEOTIDE SEQUENCE</scope>
    <source>
        <strain evidence="9">NBRC 14362</strain>
    </source>
</reference>
<comment type="caution">
    <text evidence="9">The sequence shown here is derived from an EMBL/GenBank/DDBJ whole genome shotgun (WGS) entry which is preliminary data.</text>
</comment>
<evidence type="ECO:0000256" key="4">
    <source>
        <dbReference type="ARBA" id="ARBA00022631"/>
    </source>
</evidence>
<dbReference type="PANTHER" id="PTHR43466">
    <property type="entry name" value="2-OXO-4-HYDROXY-4-CARBOXY-5-UREIDOIMIDAZOLINE DECARBOXYLASE-RELATED"/>
    <property type="match status" value="1"/>
</dbReference>
<dbReference type="GO" id="GO:0006144">
    <property type="term" value="P:purine nucleobase metabolic process"/>
    <property type="evidence" value="ECO:0007669"/>
    <property type="project" value="UniProtKB-KW"/>
</dbReference>
<evidence type="ECO:0000256" key="7">
    <source>
        <dbReference type="SAM" id="MobiDB-lite"/>
    </source>
</evidence>
<dbReference type="NCBIfam" id="TIGR03180">
    <property type="entry name" value="UraD_2"/>
    <property type="match status" value="1"/>
</dbReference>
<dbReference type="NCBIfam" id="NF010372">
    <property type="entry name" value="PRK13798.1"/>
    <property type="match status" value="1"/>
</dbReference>
<evidence type="ECO:0000259" key="8">
    <source>
        <dbReference type="Pfam" id="PF09349"/>
    </source>
</evidence>
<dbReference type="SUPFAM" id="SSF158694">
    <property type="entry name" value="UraD-Like"/>
    <property type="match status" value="1"/>
</dbReference>
<keyword evidence="6" id="KW-0456">Lyase</keyword>
<dbReference type="Pfam" id="PF09349">
    <property type="entry name" value="OHCU_decarbox"/>
    <property type="match status" value="1"/>
</dbReference>
<evidence type="ECO:0000256" key="5">
    <source>
        <dbReference type="ARBA" id="ARBA00022793"/>
    </source>
</evidence>
<evidence type="ECO:0000256" key="6">
    <source>
        <dbReference type="ARBA" id="ARBA00023239"/>
    </source>
</evidence>
<evidence type="ECO:0000256" key="2">
    <source>
        <dbReference type="ARBA" id="ARBA00004754"/>
    </source>
</evidence>
<dbReference type="RefSeq" id="WP_285678248.1">
    <property type="nucleotide sequence ID" value="NZ_BSRX01000008.1"/>
</dbReference>
<dbReference type="PANTHER" id="PTHR43466:SF1">
    <property type="entry name" value="2-OXO-4-HYDROXY-4-CARBOXY-5-UREIDOIMIDAZOLINE DECARBOXYLASE-RELATED"/>
    <property type="match status" value="1"/>
</dbReference>
<name>A0A9W6UNM4_9ACTN</name>
<feature type="domain" description="Oxo-4-hydroxy-4-carboxy-5-ureidoimidazoline decarboxylase" evidence="8">
    <location>
        <begin position="28"/>
        <end position="173"/>
    </location>
</feature>
<comment type="pathway">
    <text evidence="2">Purine metabolism; urate degradation; (S)-allantoin from urate: step 3/3.</text>
</comment>
<dbReference type="Gene3D" id="1.10.3330.10">
    <property type="entry name" value="Oxo-4-hydroxy-4-carboxy-5-ureidoimidazoline decarboxylase"/>
    <property type="match status" value="1"/>
</dbReference>
<evidence type="ECO:0000313" key="10">
    <source>
        <dbReference type="Proteomes" id="UP001165143"/>
    </source>
</evidence>
<dbReference type="EMBL" id="BSRX01000008">
    <property type="protein sequence ID" value="GLW53685.1"/>
    <property type="molecule type" value="Genomic_DNA"/>
</dbReference>
<dbReference type="AlphaFoldDB" id="A0A9W6UNM4"/>
<dbReference type="EC" id="4.1.1.97" evidence="3"/>
<keyword evidence="5" id="KW-0210">Decarboxylase</keyword>